<dbReference type="AlphaFoldDB" id="A0A644U0I8"/>
<evidence type="ECO:0000256" key="1">
    <source>
        <dbReference type="ARBA" id="ARBA00022478"/>
    </source>
</evidence>
<dbReference type="EMBL" id="VSSQ01000068">
    <property type="protein sequence ID" value="MPL72746.1"/>
    <property type="molecule type" value="Genomic_DNA"/>
</dbReference>
<reference evidence="3" key="1">
    <citation type="submission" date="2019-08" db="EMBL/GenBank/DDBJ databases">
        <authorList>
            <person name="Kucharzyk K."/>
            <person name="Murdoch R.W."/>
            <person name="Higgins S."/>
            <person name="Loffler F."/>
        </authorList>
    </citation>
    <scope>NUCLEOTIDE SEQUENCE</scope>
</reference>
<protein>
    <recommendedName>
        <fullName evidence="4">RNA polymerase Rpb6</fullName>
    </recommendedName>
</protein>
<accession>A0A644U0I8</accession>
<organism evidence="3">
    <name type="scientific">bioreactor metagenome</name>
    <dbReference type="NCBI Taxonomy" id="1076179"/>
    <lineage>
        <taxon>unclassified sequences</taxon>
        <taxon>metagenomes</taxon>
        <taxon>ecological metagenomes</taxon>
    </lineage>
</organism>
<dbReference type="Pfam" id="PF01192">
    <property type="entry name" value="RNA_pol_Rpb6"/>
    <property type="match status" value="1"/>
</dbReference>
<sequence length="135" mass="16099">MDYKRTTADKTTKTRNLNEFNKVTENVYETVSMISKRANQISQDLKQELYRKIEEFTSQSDNLEEVFENREQIEITRFYEQLPKPTLIAINEYLNDQIVYRNDENGKGVVNEMVLEVQQAIENKENKERAKRAKR</sequence>
<keyword evidence="1" id="KW-0240">DNA-directed RNA polymerase</keyword>
<gene>
    <name evidence="3" type="ORF">SDC9_18536</name>
</gene>
<dbReference type="GO" id="GO:0003677">
    <property type="term" value="F:DNA binding"/>
    <property type="evidence" value="ECO:0007669"/>
    <property type="project" value="InterPro"/>
</dbReference>
<evidence type="ECO:0000313" key="3">
    <source>
        <dbReference type="EMBL" id="MPL72746.1"/>
    </source>
</evidence>
<evidence type="ECO:0000256" key="2">
    <source>
        <dbReference type="ARBA" id="ARBA00023163"/>
    </source>
</evidence>
<dbReference type="GO" id="GO:0006351">
    <property type="term" value="P:DNA-templated transcription"/>
    <property type="evidence" value="ECO:0007669"/>
    <property type="project" value="InterPro"/>
</dbReference>
<dbReference type="GO" id="GO:0000428">
    <property type="term" value="C:DNA-directed RNA polymerase complex"/>
    <property type="evidence" value="ECO:0007669"/>
    <property type="project" value="UniProtKB-KW"/>
</dbReference>
<proteinExistence type="predicted"/>
<dbReference type="GO" id="GO:0003899">
    <property type="term" value="F:DNA-directed RNA polymerase activity"/>
    <property type="evidence" value="ECO:0007669"/>
    <property type="project" value="InterPro"/>
</dbReference>
<evidence type="ECO:0008006" key="4">
    <source>
        <dbReference type="Google" id="ProtNLM"/>
    </source>
</evidence>
<keyword evidence="2" id="KW-0804">Transcription</keyword>
<comment type="caution">
    <text evidence="3">The sequence shown here is derived from an EMBL/GenBank/DDBJ whole genome shotgun (WGS) entry which is preliminary data.</text>
</comment>
<dbReference type="SMART" id="SM01409">
    <property type="entry name" value="RNA_pol_Rpb6"/>
    <property type="match status" value="1"/>
</dbReference>
<name>A0A644U0I8_9ZZZZ</name>
<dbReference type="InterPro" id="IPR006110">
    <property type="entry name" value="Pol_omega/Rpo6/RPB6"/>
</dbReference>